<dbReference type="EMBL" id="REGN01000727">
    <property type="protein sequence ID" value="RNA39632.1"/>
    <property type="molecule type" value="Genomic_DNA"/>
</dbReference>
<comment type="caution">
    <text evidence="1">The sequence shown here is derived from an EMBL/GenBank/DDBJ whole genome shotgun (WGS) entry which is preliminary data.</text>
</comment>
<dbReference type="AlphaFoldDB" id="A0A3M7SVB8"/>
<name>A0A3M7SVB8_BRAPC</name>
<gene>
    <name evidence="1" type="ORF">BpHYR1_026387</name>
</gene>
<organism evidence="1 2">
    <name type="scientific">Brachionus plicatilis</name>
    <name type="common">Marine rotifer</name>
    <name type="synonym">Brachionus muelleri</name>
    <dbReference type="NCBI Taxonomy" id="10195"/>
    <lineage>
        <taxon>Eukaryota</taxon>
        <taxon>Metazoa</taxon>
        <taxon>Spiralia</taxon>
        <taxon>Gnathifera</taxon>
        <taxon>Rotifera</taxon>
        <taxon>Eurotatoria</taxon>
        <taxon>Monogononta</taxon>
        <taxon>Pseudotrocha</taxon>
        <taxon>Ploima</taxon>
        <taxon>Brachionidae</taxon>
        <taxon>Brachionus</taxon>
    </lineage>
</organism>
<accession>A0A3M7SVB8</accession>
<evidence type="ECO:0000313" key="2">
    <source>
        <dbReference type="Proteomes" id="UP000276133"/>
    </source>
</evidence>
<protein>
    <submittedName>
        <fullName evidence="1">Uncharacterized protein</fullName>
    </submittedName>
</protein>
<sequence length="69" mass="8176">MVTRYILDTFLQDHLQYTVSRCHAVKALHVLKFILSEHQDLENKLYLTVTAIYGSLLDDVQKSQFRFFL</sequence>
<reference evidence="1 2" key="1">
    <citation type="journal article" date="2018" name="Sci. Rep.">
        <title>Genomic signatures of local adaptation to the degree of environmental predictability in rotifers.</title>
        <authorList>
            <person name="Franch-Gras L."/>
            <person name="Hahn C."/>
            <person name="Garcia-Roger E.M."/>
            <person name="Carmona M.J."/>
            <person name="Serra M."/>
            <person name="Gomez A."/>
        </authorList>
    </citation>
    <scope>NUCLEOTIDE SEQUENCE [LARGE SCALE GENOMIC DNA]</scope>
    <source>
        <strain evidence="1">HYR1</strain>
    </source>
</reference>
<dbReference type="Proteomes" id="UP000276133">
    <property type="component" value="Unassembled WGS sequence"/>
</dbReference>
<proteinExistence type="predicted"/>
<keyword evidence="2" id="KW-1185">Reference proteome</keyword>
<evidence type="ECO:0000313" key="1">
    <source>
        <dbReference type="EMBL" id="RNA39632.1"/>
    </source>
</evidence>